<evidence type="ECO:0000256" key="6">
    <source>
        <dbReference type="ARBA" id="ARBA00022989"/>
    </source>
</evidence>
<organism evidence="9 10">
    <name type="scientific">Candidatus Yanofskybacteria bacterium RIFCSPHIGHO2_02_FULL_50_12</name>
    <dbReference type="NCBI Taxonomy" id="1802685"/>
    <lineage>
        <taxon>Bacteria</taxon>
        <taxon>Candidatus Yanofskyibacteriota</taxon>
    </lineage>
</organism>
<evidence type="ECO:0000313" key="10">
    <source>
        <dbReference type="Proteomes" id="UP000178117"/>
    </source>
</evidence>
<feature type="transmembrane region" description="Helical" evidence="8">
    <location>
        <begin position="254"/>
        <end position="279"/>
    </location>
</feature>
<gene>
    <name evidence="9" type="ORF">A3C88_02075</name>
</gene>
<evidence type="ECO:0000256" key="2">
    <source>
        <dbReference type="ARBA" id="ARBA00009773"/>
    </source>
</evidence>
<comment type="similarity">
    <text evidence="2">Belongs to the autoinducer-2 exporter (AI-2E) (TC 2.A.86) family.</text>
</comment>
<keyword evidence="3" id="KW-0813">Transport</keyword>
<feature type="transmembrane region" description="Helical" evidence="8">
    <location>
        <begin position="12"/>
        <end position="29"/>
    </location>
</feature>
<feature type="transmembrane region" description="Helical" evidence="8">
    <location>
        <begin position="66"/>
        <end position="87"/>
    </location>
</feature>
<dbReference type="InterPro" id="IPR002549">
    <property type="entry name" value="AI-2E-like"/>
</dbReference>
<proteinExistence type="inferred from homology"/>
<name>A0A1F8FXR9_9BACT</name>
<keyword evidence="5 8" id="KW-0812">Transmembrane</keyword>
<dbReference type="STRING" id="1802685.A3C88_02075"/>
<feature type="transmembrane region" description="Helical" evidence="8">
    <location>
        <begin position="314"/>
        <end position="333"/>
    </location>
</feature>
<dbReference type="AlphaFoldDB" id="A0A1F8FXR9"/>
<protein>
    <recommendedName>
        <fullName evidence="11">AI-2E family transporter</fullName>
    </recommendedName>
</protein>
<evidence type="ECO:0000256" key="5">
    <source>
        <dbReference type="ARBA" id="ARBA00022692"/>
    </source>
</evidence>
<dbReference type="PANTHER" id="PTHR21716:SF53">
    <property type="entry name" value="PERMEASE PERM-RELATED"/>
    <property type="match status" value="1"/>
</dbReference>
<evidence type="ECO:0000256" key="7">
    <source>
        <dbReference type="ARBA" id="ARBA00023136"/>
    </source>
</evidence>
<reference evidence="9 10" key="1">
    <citation type="journal article" date="2016" name="Nat. Commun.">
        <title>Thousands of microbial genomes shed light on interconnected biogeochemical processes in an aquifer system.</title>
        <authorList>
            <person name="Anantharaman K."/>
            <person name="Brown C.T."/>
            <person name="Hug L.A."/>
            <person name="Sharon I."/>
            <person name="Castelle C.J."/>
            <person name="Probst A.J."/>
            <person name="Thomas B.C."/>
            <person name="Singh A."/>
            <person name="Wilkins M.J."/>
            <person name="Karaoz U."/>
            <person name="Brodie E.L."/>
            <person name="Williams K.H."/>
            <person name="Hubbard S.S."/>
            <person name="Banfield J.F."/>
        </authorList>
    </citation>
    <scope>NUCLEOTIDE SEQUENCE [LARGE SCALE GENOMIC DNA]</scope>
</reference>
<evidence type="ECO:0008006" key="11">
    <source>
        <dbReference type="Google" id="ProtNLM"/>
    </source>
</evidence>
<dbReference type="Pfam" id="PF01594">
    <property type="entry name" value="AI-2E_transport"/>
    <property type="match status" value="1"/>
</dbReference>
<comment type="caution">
    <text evidence="9">The sequence shown here is derived from an EMBL/GenBank/DDBJ whole genome shotgun (WGS) entry which is preliminary data.</text>
</comment>
<keyword evidence="7 8" id="KW-0472">Membrane</keyword>
<feature type="transmembrane region" description="Helical" evidence="8">
    <location>
        <begin position="210"/>
        <end position="242"/>
    </location>
</feature>
<keyword evidence="4" id="KW-1003">Cell membrane</keyword>
<comment type="subcellular location">
    <subcellularLocation>
        <location evidence="1">Cell membrane</location>
        <topology evidence="1">Multi-pass membrane protein</topology>
    </subcellularLocation>
</comment>
<evidence type="ECO:0000313" key="9">
    <source>
        <dbReference type="EMBL" id="OGN17845.1"/>
    </source>
</evidence>
<feature type="transmembrane region" description="Helical" evidence="8">
    <location>
        <begin position="35"/>
        <end position="54"/>
    </location>
</feature>
<dbReference type="Proteomes" id="UP000178117">
    <property type="component" value="Unassembled WGS sequence"/>
</dbReference>
<evidence type="ECO:0000256" key="4">
    <source>
        <dbReference type="ARBA" id="ARBA00022475"/>
    </source>
</evidence>
<evidence type="ECO:0000256" key="8">
    <source>
        <dbReference type="SAM" id="Phobius"/>
    </source>
</evidence>
<dbReference type="GO" id="GO:0055085">
    <property type="term" value="P:transmembrane transport"/>
    <property type="evidence" value="ECO:0007669"/>
    <property type="project" value="TreeGrafter"/>
</dbReference>
<accession>A0A1F8FXR9</accession>
<evidence type="ECO:0000256" key="3">
    <source>
        <dbReference type="ARBA" id="ARBA00022448"/>
    </source>
</evidence>
<keyword evidence="6 8" id="KW-1133">Transmembrane helix</keyword>
<dbReference type="EMBL" id="MGJZ01000003">
    <property type="protein sequence ID" value="OGN17845.1"/>
    <property type="molecule type" value="Genomic_DNA"/>
</dbReference>
<dbReference type="PANTHER" id="PTHR21716">
    <property type="entry name" value="TRANSMEMBRANE PROTEIN"/>
    <property type="match status" value="1"/>
</dbReference>
<dbReference type="GO" id="GO:0005886">
    <property type="term" value="C:plasma membrane"/>
    <property type="evidence" value="ECO:0007669"/>
    <property type="project" value="UniProtKB-SubCell"/>
</dbReference>
<feature type="transmembrane region" description="Helical" evidence="8">
    <location>
        <begin position="286"/>
        <end position="308"/>
    </location>
</feature>
<sequence length="347" mass="38014">MSERTYIDISTASIFKGLLLVIFFILLYLLKDVLIIFLFAIIVASAISPFANWLDQKGFPRVVGVLLLYLSVLGLGVFLISLIIPYITDDLNRLVGSLPKVVERVSSSLENAQQGSPRYLDFLSEVQNILDGLSTYLQQASQSVVGLVASIFGGLFSFVAILVISFYLSVTRKGIEGFLDSIVPEKYEGYVVGLWKRVERKVGKWVQGQLLLGLIVGLMTYVGLSLLNIKFALVLSLMMMFLELIPMVGPVLGAIPAVFLAFLQSPALGLWVIVLYIVIQQIENHILVPLILGKTLGLNPVVVIIALLVGNQLAGIPGMILSVPMATIIVEILDDLAKHKESRRQTG</sequence>
<evidence type="ECO:0000256" key="1">
    <source>
        <dbReference type="ARBA" id="ARBA00004651"/>
    </source>
</evidence>
<feature type="transmembrane region" description="Helical" evidence="8">
    <location>
        <begin position="144"/>
        <end position="168"/>
    </location>
</feature>